<accession>A0A1D1W570</accession>
<evidence type="ECO:0000313" key="2">
    <source>
        <dbReference type="Proteomes" id="UP000186922"/>
    </source>
</evidence>
<keyword evidence="2" id="KW-1185">Reference proteome</keyword>
<dbReference type="AlphaFoldDB" id="A0A1D1W570"/>
<gene>
    <name evidence="1" type="primary">RvY_18107</name>
    <name evidence="1" type="synonym">RvY_18107.2</name>
    <name evidence="1" type="ORF">RvY_18107-2</name>
</gene>
<proteinExistence type="predicted"/>
<evidence type="ECO:0000313" key="1">
    <source>
        <dbReference type="EMBL" id="GAV08416.1"/>
    </source>
</evidence>
<dbReference type="EMBL" id="BDGG01000017">
    <property type="protein sequence ID" value="GAV08416.1"/>
    <property type="molecule type" value="Genomic_DNA"/>
</dbReference>
<reference evidence="1 2" key="1">
    <citation type="journal article" date="2016" name="Nat. Commun.">
        <title>Extremotolerant tardigrade genome and improved radiotolerance of human cultured cells by tardigrade-unique protein.</title>
        <authorList>
            <person name="Hashimoto T."/>
            <person name="Horikawa D.D."/>
            <person name="Saito Y."/>
            <person name="Kuwahara H."/>
            <person name="Kozuka-Hata H."/>
            <person name="Shin-I T."/>
            <person name="Minakuchi Y."/>
            <person name="Ohishi K."/>
            <person name="Motoyama A."/>
            <person name="Aizu T."/>
            <person name="Enomoto A."/>
            <person name="Kondo K."/>
            <person name="Tanaka S."/>
            <person name="Hara Y."/>
            <person name="Koshikawa S."/>
            <person name="Sagara H."/>
            <person name="Miura T."/>
            <person name="Yokobori S."/>
            <person name="Miyagawa K."/>
            <person name="Suzuki Y."/>
            <person name="Kubo T."/>
            <person name="Oyama M."/>
            <person name="Kohara Y."/>
            <person name="Fujiyama A."/>
            <person name="Arakawa K."/>
            <person name="Katayama T."/>
            <person name="Toyoda A."/>
            <person name="Kunieda T."/>
        </authorList>
    </citation>
    <scope>NUCLEOTIDE SEQUENCE [LARGE SCALE GENOMIC DNA]</scope>
    <source>
        <strain evidence="1 2">YOKOZUNA-1</strain>
    </source>
</reference>
<name>A0A1D1W570_RAMVA</name>
<sequence length="116" mass="12984">MREIDTGPVIPWPRVVAYKIPPLPLCSTPWLKMRIPPCRLPSQLQPPHLPSSIIPCPPQRSRDEFESPSLQEIDESKYRVILGGEQDSSHVYQPTFNSQCCSNQDGQGSNQCVGSL</sequence>
<dbReference type="Proteomes" id="UP000186922">
    <property type="component" value="Unassembled WGS sequence"/>
</dbReference>
<comment type="caution">
    <text evidence="1">The sequence shown here is derived from an EMBL/GenBank/DDBJ whole genome shotgun (WGS) entry which is preliminary data.</text>
</comment>
<organism evidence="1 2">
    <name type="scientific">Ramazzottius varieornatus</name>
    <name type="common">Water bear</name>
    <name type="synonym">Tardigrade</name>
    <dbReference type="NCBI Taxonomy" id="947166"/>
    <lineage>
        <taxon>Eukaryota</taxon>
        <taxon>Metazoa</taxon>
        <taxon>Ecdysozoa</taxon>
        <taxon>Tardigrada</taxon>
        <taxon>Eutardigrada</taxon>
        <taxon>Parachela</taxon>
        <taxon>Hypsibioidea</taxon>
        <taxon>Ramazzottiidae</taxon>
        <taxon>Ramazzottius</taxon>
    </lineage>
</organism>
<protein>
    <submittedName>
        <fullName evidence="1">Uncharacterized protein</fullName>
    </submittedName>
</protein>